<dbReference type="EMBL" id="MCFJ01000021">
    <property type="protein sequence ID" value="ORY56886.1"/>
    <property type="molecule type" value="Genomic_DNA"/>
</dbReference>
<gene>
    <name evidence="2" type="ORF">BCR38DRAFT_450297</name>
</gene>
<evidence type="ECO:0000313" key="2">
    <source>
        <dbReference type="EMBL" id="ORY56886.1"/>
    </source>
</evidence>
<dbReference type="InParanoid" id="A0A1Y2DCP8"/>
<dbReference type="GeneID" id="63777572"/>
<feature type="region of interest" description="Disordered" evidence="1">
    <location>
        <begin position="1"/>
        <end position="22"/>
    </location>
</feature>
<feature type="compositionally biased region" description="Pro residues" evidence="1">
    <location>
        <begin position="217"/>
        <end position="232"/>
    </location>
</feature>
<organism evidence="2 3">
    <name type="scientific">Pseudomassariella vexata</name>
    <dbReference type="NCBI Taxonomy" id="1141098"/>
    <lineage>
        <taxon>Eukaryota</taxon>
        <taxon>Fungi</taxon>
        <taxon>Dikarya</taxon>
        <taxon>Ascomycota</taxon>
        <taxon>Pezizomycotina</taxon>
        <taxon>Sordariomycetes</taxon>
        <taxon>Xylariomycetidae</taxon>
        <taxon>Amphisphaeriales</taxon>
        <taxon>Pseudomassariaceae</taxon>
        <taxon>Pseudomassariella</taxon>
    </lineage>
</organism>
<keyword evidence="3" id="KW-1185">Reference proteome</keyword>
<comment type="caution">
    <text evidence="2">The sequence shown here is derived from an EMBL/GenBank/DDBJ whole genome shotgun (WGS) entry which is preliminary data.</text>
</comment>
<dbReference type="OrthoDB" id="47007at2759"/>
<protein>
    <submittedName>
        <fullName evidence="2">Uncharacterized protein</fullName>
    </submittedName>
</protein>
<evidence type="ECO:0000256" key="1">
    <source>
        <dbReference type="SAM" id="MobiDB-lite"/>
    </source>
</evidence>
<accession>A0A1Y2DCP8</accession>
<dbReference type="Proteomes" id="UP000193689">
    <property type="component" value="Unassembled WGS sequence"/>
</dbReference>
<proteinExistence type="predicted"/>
<evidence type="ECO:0000313" key="3">
    <source>
        <dbReference type="Proteomes" id="UP000193689"/>
    </source>
</evidence>
<name>A0A1Y2DCP8_9PEZI</name>
<sequence>MDESTASESSPDPEPIPSDIDNVDVSGVPAIVVGIGNNGQRECIAPFAHLALDLHRDASSSTAFIKLRAKLALQDRRNKINLFLFMYPERIQSLELVDDDEYQVQAQEKLGGKNTYCLRFCLNQAAALIVPKEVLMVPKHDKDVQVLRRMKKLAEQKTLAVYLSSATMPRRTLLSLCKAVISCRSMQRHANLTSLYGGKGGKILECDQPEPQENEGCPPPYKEVGPSPPSLPYPAQSKDPALSRRKKRRRVNSDADATTDDEPVSVENICLRIFSRMDEGFKALNTRLEGIEHRLEALEAARVNTTTSSPDHSQSSSELIDDLREVIDARIDDEMNEVKQDLNIWMMDEVADVRETLKGNVKEWLGTARPRLELEFDFDET</sequence>
<dbReference type="RefSeq" id="XP_040710353.1">
    <property type="nucleotide sequence ID" value="XM_040861360.1"/>
</dbReference>
<dbReference type="AlphaFoldDB" id="A0A1Y2DCP8"/>
<feature type="region of interest" description="Disordered" evidence="1">
    <location>
        <begin position="207"/>
        <end position="262"/>
    </location>
</feature>
<reference evidence="2 3" key="1">
    <citation type="submission" date="2016-07" db="EMBL/GenBank/DDBJ databases">
        <title>Pervasive Adenine N6-methylation of Active Genes in Fungi.</title>
        <authorList>
            <consortium name="DOE Joint Genome Institute"/>
            <person name="Mondo S.J."/>
            <person name="Dannebaum R.O."/>
            <person name="Kuo R.C."/>
            <person name="Labutti K."/>
            <person name="Haridas S."/>
            <person name="Kuo A."/>
            <person name="Salamov A."/>
            <person name="Ahrendt S.R."/>
            <person name="Lipzen A."/>
            <person name="Sullivan W."/>
            <person name="Andreopoulos W.B."/>
            <person name="Clum A."/>
            <person name="Lindquist E."/>
            <person name="Daum C."/>
            <person name="Ramamoorthy G.K."/>
            <person name="Gryganskyi A."/>
            <person name="Culley D."/>
            <person name="Magnuson J.K."/>
            <person name="James T.Y."/>
            <person name="O'Malley M.A."/>
            <person name="Stajich J.E."/>
            <person name="Spatafora J.W."/>
            <person name="Visel A."/>
            <person name="Grigoriev I.V."/>
        </authorList>
    </citation>
    <scope>NUCLEOTIDE SEQUENCE [LARGE SCALE GENOMIC DNA]</scope>
    <source>
        <strain evidence="2 3">CBS 129021</strain>
    </source>
</reference>
<dbReference type="STRING" id="1141098.A0A1Y2DCP8"/>